<dbReference type="STRING" id="178339.BH719_08575"/>
<comment type="similarity">
    <text evidence="2 6">Belongs to the FPP/GGPP synthase family.</text>
</comment>
<dbReference type="GO" id="GO:0046872">
    <property type="term" value="F:metal ion binding"/>
    <property type="evidence" value="ECO:0007669"/>
    <property type="project" value="UniProtKB-KW"/>
</dbReference>
<evidence type="ECO:0000256" key="1">
    <source>
        <dbReference type="ARBA" id="ARBA00001946"/>
    </source>
</evidence>
<dbReference type="PROSITE" id="PS00444">
    <property type="entry name" value="POLYPRENYL_SYNTHASE_2"/>
    <property type="match status" value="1"/>
</dbReference>
<dbReference type="PANTHER" id="PTHR12001:SF69">
    <property type="entry name" value="ALL TRANS-POLYPRENYL-DIPHOSPHATE SYNTHASE PDSS1"/>
    <property type="match status" value="1"/>
</dbReference>
<dbReference type="InterPro" id="IPR000092">
    <property type="entry name" value="Polyprenyl_synt"/>
</dbReference>
<dbReference type="CDD" id="cd00685">
    <property type="entry name" value="Trans_IPPS_HT"/>
    <property type="match status" value="1"/>
</dbReference>
<dbReference type="Pfam" id="PF00348">
    <property type="entry name" value="polyprenyl_synt"/>
    <property type="match status" value="1"/>
</dbReference>
<dbReference type="AlphaFoldDB" id="A0A1D8B417"/>
<evidence type="ECO:0000256" key="4">
    <source>
        <dbReference type="ARBA" id="ARBA00022723"/>
    </source>
</evidence>
<evidence type="ECO:0000256" key="6">
    <source>
        <dbReference type="RuleBase" id="RU004466"/>
    </source>
</evidence>
<proteinExistence type="inferred from homology"/>
<keyword evidence="3 6" id="KW-0808">Transferase</keyword>
<evidence type="ECO:0000313" key="8">
    <source>
        <dbReference type="Proteomes" id="UP000095214"/>
    </source>
</evidence>
<keyword evidence="5" id="KW-0460">Magnesium</keyword>
<evidence type="ECO:0000313" key="7">
    <source>
        <dbReference type="EMBL" id="AOS47884.1"/>
    </source>
</evidence>
<keyword evidence="8" id="KW-1185">Reference proteome</keyword>
<dbReference type="GO" id="GO:0004659">
    <property type="term" value="F:prenyltransferase activity"/>
    <property type="evidence" value="ECO:0007669"/>
    <property type="project" value="InterPro"/>
</dbReference>
<name>A0A1D8B417_9ACTO</name>
<gene>
    <name evidence="7" type="ORF">BH719_08575</name>
</gene>
<dbReference type="InterPro" id="IPR008949">
    <property type="entry name" value="Isoprenoid_synthase_dom_sf"/>
</dbReference>
<protein>
    <submittedName>
        <fullName evidence="7">Geranylgeranyl pyrophosphate synthase</fullName>
    </submittedName>
</protein>
<dbReference type="PANTHER" id="PTHR12001">
    <property type="entry name" value="GERANYLGERANYL PYROPHOSPHATE SYNTHASE"/>
    <property type="match status" value="1"/>
</dbReference>
<keyword evidence="4" id="KW-0479">Metal-binding</keyword>
<evidence type="ECO:0000256" key="3">
    <source>
        <dbReference type="ARBA" id="ARBA00022679"/>
    </source>
</evidence>
<dbReference type="RefSeq" id="WP_009744450.1">
    <property type="nucleotide sequence ID" value="NZ_CP017298.1"/>
</dbReference>
<reference evidence="7 8" key="1">
    <citation type="submission" date="2016-09" db="EMBL/GenBank/DDBJ databases">
        <title>Complete genome sequence of Actinomyces hongkongensis HKU8.</title>
        <authorList>
            <person name="Gao Y.-X."/>
            <person name="Zhou Y.-Y."/>
            <person name="Xie Y."/>
            <person name="Wang M."/>
            <person name="Wang S.-J."/>
            <person name="Shen S.-G."/>
        </authorList>
    </citation>
    <scope>NUCLEOTIDE SEQUENCE [LARGE SCALE GENOMIC DNA]</scope>
    <source>
        <strain evidence="7 8">HKU8</strain>
    </source>
</reference>
<dbReference type="Gene3D" id="1.10.600.10">
    <property type="entry name" value="Farnesyl Diphosphate Synthase"/>
    <property type="match status" value="1"/>
</dbReference>
<sequence>MSVSAADLHVPGLESRISPGLEAVERQLAGAVSSSRDLVDELTAHLSAAGGKRLRPLLTLVCAQLGRPELALGERVITGATAVELTHLASLYHDDVMDSAPTRRGVPSAQRLWGNNRAILAGDVLFARASALVAALGPEMVTRHAVTFERLCTGQLNETFGPAPGEDPVEFYLRVLADKTGSLVSSAAAFGALLSDAGAFVGDVVAEFGERVGVAFQIADDVLDLASSGGQSGKTPGTDLREGVDTLPVLLLRRREAEGGLDDAGRRILEGLGSDLSSDEALGDVVSMLRVHDVLDETRSLARAWAAGAIDCLEALPKGEPKTALVAFAHLMVDRLA</sequence>
<dbReference type="EMBL" id="CP017298">
    <property type="protein sequence ID" value="AOS47884.1"/>
    <property type="molecule type" value="Genomic_DNA"/>
</dbReference>
<evidence type="ECO:0000256" key="2">
    <source>
        <dbReference type="ARBA" id="ARBA00006706"/>
    </source>
</evidence>
<comment type="cofactor">
    <cofactor evidence="1">
        <name>Mg(2+)</name>
        <dbReference type="ChEBI" id="CHEBI:18420"/>
    </cofactor>
</comment>
<dbReference type="GO" id="GO:0008299">
    <property type="term" value="P:isoprenoid biosynthetic process"/>
    <property type="evidence" value="ECO:0007669"/>
    <property type="project" value="InterPro"/>
</dbReference>
<accession>A0A1D8B417</accession>
<dbReference type="OrthoDB" id="4497239at2"/>
<dbReference type="Proteomes" id="UP000095214">
    <property type="component" value="Chromosome"/>
</dbReference>
<dbReference type="SUPFAM" id="SSF48576">
    <property type="entry name" value="Terpenoid synthases"/>
    <property type="match status" value="1"/>
</dbReference>
<evidence type="ECO:0000256" key="5">
    <source>
        <dbReference type="ARBA" id="ARBA00022842"/>
    </source>
</evidence>
<dbReference type="KEGG" id="phon:BH719_08575"/>
<organism evidence="7 8">
    <name type="scientific">Pauljensenia hongkongensis</name>
    <dbReference type="NCBI Taxonomy" id="178339"/>
    <lineage>
        <taxon>Bacteria</taxon>
        <taxon>Bacillati</taxon>
        <taxon>Actinomycetota</taxon>
        <taxon>Actinomycetes</taxon>
        <taxon>Actinomycetales</taxon>
        <taxon>Actinomycetaceae</taxon>
        <taxon>Pauljensenia</taxon>
    </lineage>
</organism>
<dbReference type="SFLD" id="SFLDS00005">
    <property type="entry name" value="Isoprenoid_Synthase_Type_I"/>
    <property type="match status" value="1"/>
</dbReference>
<dbReference type="InterPro" id="IPR033749">
    <property type="entry name" value="Polyprenyl_synt_CS"/>
</dbReference>